<accession>A0A0E9R5N5</accession>
<dbReference type="EMBL" id="GBXM01084116">
    <property type="protein sequence ID" value="JAH24461.1"/>
    <property type="molecule type" value="Transcribed_RNA"/>
</dbReference>
<sequence>MCSIIYTTYTWTQVYYSHKTDIRVENLKCTAIQSFCL</sequence>
<name>A0A0E9R5N5_ANGAN</name>
<reference evidence="1" key="2">
    <citation type="journal article" date="2015" name="Fish Shellfish Immunol.">
        <title>Early steps in the European eel (Anguilla anguilla)-Vibrio vulnificus interaction in the gills: Role of the RtxA13 toxin.</title>
        <authorList>
            <person name="Callol A."/>
            <person name="Pajuelo D."/>
            <person name="Ebbesson L."/>
            <person name="Teles M."/>
            <person name="MacKenzie S."/>
            <person name="Amaro C."/>
        </authorList>
    </citation>
    <scope>NUCLEOTIDE SEQUENCE</scope>
</reference>
<protein>
    <submittedName>
        <fullName evidence="1">Uncharacterized protein</fullName>
    </submittedName>
</protein>
<evidence type="ECO:0000313" key="1">
    <source>
        <dbReference type="EMBL" id="JAH24461.1"/>
    </source>
</evidence>
<dbReference type="AlphaFoldDB" id="A0A0E9R5N5"/>
<reference evidence="1" key="1">
    <citation type="submission" date="2014-11" db="EMBL/GenBank/DDBJ databases">
        <authorList>
            <person name="Amaro Gonzalez C."/>
        </authorList>
    </citation>
    <scope>NUCLEOTIDE SEQUENCE</scope>
</reference>
<organism evidence="1">
    <name type="scientific">Anguilla anguilla</name>
    <name type="common">European freshwater eel</name>
    <name type="synonym">Muraena anguilla</name>
    <dbReference type="NCBI Taxonomy" id="7936"/>
    <lineage>
        <taxon>Eukaryota</taxon>
        <taxon>Metazoa</taxon>
        <taxon>Chordata</taxon>
        <taxon>Craniata</taxon>
        <taxon>Vertebrata</taxon>
        <taxon>Euteleostomi</taxon>
        <taxon>Actinopterygii</taxon>
        <taxon>Neopterygii</taxon>
        <taxon>Teleostei</taxon>
        <taxon>Anguilliformes</taxon>
        <taxon>Anguillidae</taxon>
        <taxon>Anguilla</taxon>
    </lineage>
</organism>
<proteinExistence type="predicted"/>